<accession>A0ABS9VQH5</accession>
<name>A0ABS9VQH5_9SPHN</name>
<feature type="transmembrane region" description="Helical" evidence="1">
    <location>
        <begin position="6"/>
        <end position="23"/>
    </location>
</feature>
<protein>
    <submittedName>
        <fullName evidence="2">Uncharacterized protein</fullName>
    </submittedName>
</protein>
<gene>
    <name evidence="2" type="ORF">LZ016_14155</name>
</gene>
<feature type="transmembrane region" description="Helical" evidence="1">
    <location>
        <begin position="35"/>
        <end position="56"/>
    </location>
</feature>
<reference evidence="2 3" key="1">
    <citation type="submission" date="2022-03" db="EMBL/GenBank/DDBJ databases">
        <authorList>
            <person name="Jo J.-H."/>
            <person name="Im W.-T."/>
        </authorList>
    </citation>
    <scope>NUCLEOTIDE SEQUENCE [LARGE SCALE GENOMIC DNA]</scope>
    <source>
        <strain evidence="2 3">SM33</strain>
    </source>
</reference>
<keyword evidence="1" id="KW-0812">Transmembrane</keyword>
<sequence length="67" mass="7247">MSTQQVIELALAAALFALGVWQYRRRTADGEAYGSQSAVLLFIVAILLAIHGLALLDYRPSPAEMGQ</sequence>
<evidence type="ECO:0000313" key="3">
    <source>
        <dbReference type="Proteomes" id="UP001203058"/>
    </source>
</evidence>
<dbReference type="Proteomes" id="UP001203058">
    <property type="component" value="Unassembled WGS sequence"/>
</dbReference>
<organism evidence="2 3">
    <name type="scientific">Sphingomonas telluris</name>
    <dbReference type="NCBI Taxonomy" id="2907998"/>
    <lineage>
        <taxon>Bacteria</taxon>
        <taxon>Pseudomonadati</taxon>
        <taxon>Pseudomonadota</taxon>
        <taxon>Alphaproteobacteria</taxon>
        <taxon>Sphingomonadales</taxon>
        <taxon>Sphingomonadaceae</taxon>
        <taxon>Sphingomonas</taxon>
    </lineage>
</organism>
<keyword evidence="1" id="KW-0472">Membrane</keyword>
<dbReference type="RefSeq" id="WP_241448100.1">
    <property type="nucleotide sequence ID" value="NZ_JAKZHW010000002.1"/>
</dbReference>
<keyword evidence="1" id="KW-1133">Transmembrane helix</keyword>
<keyword evidence="3" id="KW-1185">Reference proteome</keyword>
<comment type="caution">
    <text evidence="2">The sequence shown here is derived from an EMBL/GenBank/DDBJ whole genome shotgun (WGS) entry which is preliminary data.</text>
</comment>
<evidence type="ECO:0000313" key="2">
    <source>
        <dbReference type="EMBL" id="MCH8617236.1"/>
    </source>
</evidence>
<dbReference type="EMBL" id="JAKZHW010000002">
    <property type="protein sequence ID" value="MCH8617236.1"/>
    <property type="molecule type" value="Genomic_DNA"/>
</dbReference>
<proteinExistence type="predicted"/>
<evidence type="ECO:0000256" key="1">
    <source>
        <dbReference type="SAM" id="Phobius"/>
    </source>
</evidence>